<dbReference type="VEuPathDB" id="FungiDB:BD410DRAFT_836418"/>
<reference evidence="1 2" key="1">
    <citation type="submission" date="2018-06" db="EMBL/GenBank/DDBJ databases">
        <title>A transcriptomic atlas of mushroom development highlights an independent origin of complex multicellularity.</title>
        <authorList>
            <consortium name="DOE Joint Genome Institute"/>
            <person name="Krizsan K."/>
            <person name="Almasi E."/>
            <person name="Merenyi Z."/>
            <person name="Sahu N."/>
            <person name="Viragh M."/>
            <person name="Koszo T."/>
            <person name="Mondo S."/>
            <person name="Kiss B."/>
            <person name="Balint B."/>
            <person name="Kues U."/>
            <person name="Barry K."/>
            <person name="Hegedus J.C."/>
            <person name="Henrissat B."/>
            <person name="Johnson J."/>
            <person name="Lipzen A."/>
            <person name="Ohm R."/>
            <person name="Nagy I."/>
            <person name="Pangilinan J."/>
            <person name="Yan J."/>
            <person name="Xiong Y."/>
            <person name="Grigoriev I.V."/>
            <person name="Hibbett D.S."/>
            <person name="Nagy L.G."/>
        </authorList>
    </citation>
    <scope>NUCLEOTIDE SEQUENCE [LARGE SCALE GENOMIC DNA]</scope>
    <source>
        <strain evidence="1 2">SZMC22713</strain>
    </source>
</reference>
<proteinExistence type="predicted"/>
<evidence type="ECO:0000313" key="2">
    <source>
        <dbReference type="Proteomes" id="UP000294933"/>
    </source>
</evidence>
<name>A0A4Y7QFW7_9AGAM</name>
<organism evidence="1 2">
    <name type="scientific">Rickenella mellea</name>
    <dbReference type="NCBI Taxonomy" id="50990"/>
    <lineage>
        <taxon>Eukaryota</taxon>
        <taxon>Fungi</taxon>
        <taxon>Dikarya</taxon>
        <taxon>Basidiomycota</taxon>
        <taxon>Agaricomycotina</taxon>
        <taxon>Agaricomycetes</taxon>
        <taxon>Hymenochaetales</taxon>
        <taxon>Rickenellaceae</taxon>
        <taxon>Rickenella</taxon>
    </lineage>
</organism>
<keyword evidence="2" id="KW-1185">Reference proteome</keyword>
<evidence type="ECO:0008006" key="3">
    <source>
        <dbReference type="Google" id="ProtNLM"/>
    </source>
</evidence>
<protein>
    <recommendedName>
        <fullName evidence="3">F-box domain-containing protein</fullName>
    </recommendedName>
</protein>
<accession>A0A4Y7QFW7</accession>
<evidence type="ECO:0000313" key="1">
    <source>
        <dbReference type="EMBL" id="TDL26544.1"/>
    </source>
</evidence>
<dbReference type="Proteomes" id="UP000294933">
    <property type="component" value="Unassembled WGS sequence"/>
</dbReference>
<dbReference type="AlphaFoldDB" id="A0A4Y7QFW7"/>
<dbReference type="EMBL" id="ML170161">
    <property type="protein sequence ID" value="TDL26544.1"/>
    <property type="molecule type" value="Genomic_DNA"/>
</dbReference>
<sequence length="208" mass="23856">MTPSLPTELLKTIIRYATHAGVDPYPAATPANPCANPDSWWFAEFEEVNLETMKTKIALTRVSRRFRRMALEFLFEFVSIQKLSKALKLIETIKKQSSNIELGPREWVKFLFVRQPESNMRLVTKILHLCRGLRGFSWTPTASQTRFKDREAAQDEVIQNIPTNIQFLHWSGMVQFSAFAALLQRASASLRVLCTYGLIDETTHPQPI</sequence>
<gene>
    <name evidence="1" type="ORF">BD410DRAFT_836418</name>
</gene>